<dbReference type="GeneTree" id="ENSGT00940000166035"/>
<accession>A0A4W3H6H7</accession>
<dbReference type="RefSeq" id="XP_007897063.1">
    <property type="nucleotide sequence ID" value="XM_007898872.2"/>
</dbReference>
<dbReference type="AlphaFoldDB" id="A0A4W3H6H7"/>
<dbReference type="InParanoid" id="A0A4W3H6H7"/>
<dbReference type="PANTHER" id="PTHR28309:SF1">
    <property type="entry name" value="REQUIRED FOR EXCISION 1-B DOMAIN-CONTAINING PROTEIN"/>
    <property type="match status" value="1"/>
</dbReference>
<dbReference type="Proteomes" id="UP000314986">
    <property type="component" value="Unassembled WGS sequence"/>
</dbReference>
<feature type="coiled-coil region" evidence="1">
    <location>
        <begin position="102"/>
        <end position="156"/>
    </location>
</feature>
<keyword evidence="1" id="KW-0175">Coiled coil</keyword>
<name>A0A4W3H6H7_CALMI</name>
<dbReference type="KEGG" id="cmk:103182027"/>
<dbReference type="OMA" id="VQGLRAW"/>
<dbReference type="STRING" id="7868.ENSCMIP00000011341"/>
<dbReference type="OrthoDB" id="434723at2759"/>
<protein>
    <submittedName>
        <fullName evidence="2">Required for excision 1-B domain containing</fullName>
    </submittedName>
</protein>
<dbReference type="InterPro" id="IPR039491">
    <property type="entry name" value="REX1-B"/>
</dbReference>
<reference evidence="3" key="2">
    <citation type="journal article" date="2007" name="PLoS Biol.">
        <title>Survey sequencing and comparative analysis of the elephant shark (Callorhinchus milii) genome.</title>
        <authorList>
            <person name="Venkatesh B."/>
            <person name="Kirkness E.F."/>
            <person name="Loh Y.H."/>
            <person name="Halpern A.L."/>
            <person name="Lee A.P."/>
            <person name="Johnson J."/>
            <person name="Dandona N."/>
            <person name="Viswanathan L.D."/>
            <person name="Tay A."/>
            <person name="Venter J.C."/>
            <person name="Strausberg R.L."/>
            <person name="Brenner S."/>
        </authorList>
    </citation>
    <scope>NUCLEOTIDE SEQUENCE [LARGE SCALE GENOMIC DNA]</scope>
</reference>
<evidence type="ECO:0000313" key="3">
    <source>
        <dbReference type="Proteomes" id="UP000314986"/>
    </source>
</evidence>
<reference evidence="3" key="3">
    <citation type="journal article" date="2014" name="Nature">
        <title>Elephant shark genome provides unique insights into gnathostome evolution.</title>
        <authorList>
            <consortium name="International Elephant Shark Genome Sequencing Consortium"/>
            <person name="Venkatesh B."/>
            <person name="Lee A.P."/>
            <person name="Ravi V."/>
            <person name="Maurya A.K."/>
            <person name="Lian M.M."/>
            <person name="Swann J.B."/>
            <person name="Ohta Y."/>
            <person name="Flajnik M.F."/>
            <person name="Sutoh Y."/>
            <person name="Kasahara M."/>
            <person name="Hoon S."/>
            <person name="Gangu V."/>
            <person name="Roy S.W."/>
            <person name="Irimia M."/>
            <person name="Korzh V."/>
            <person name="Kondrychyn I."/>
            <person name="Lim Z.W."/>
            <person name="Tay B.H."/>
            <person name="Tohari S."/>
            <person name="Kong K.W."/>
            <person name="Ho S."/>
            <person name="Lorente-Galdos B."/>
            <person name="Quilez J."/>
            <person name="Marques-Bonet T."/>
            <person name="Raney B.J."/>
            <person name="Ingham P.W."/>
            <person name="Tay A."/>
            <person name="Hillier L.W."/>
            <person name="Minx P."/>
            <person name="Boehm T."/>
            <person name="Wilson R.K."/>
            <person name="Brenner S."/>
            <person name="Warren W.C."/>
        </authorList>
    </citation>
    <scope>NUCLEOTIDE SEQUENCE [LARGE SCALE GENOMIC DNA]</scope>
</reference>
<keyword evidence="3" id="KW-1185">Reference proteome</keyword>
<dbReference type="GeneID" id="103182027"/>
<dbReference type="Pfam" id="PF14966">
    <property type="entry name" value="DNA_repr_REX1B"/>
    <property type="match status" value="1"/>
</dbReference>
<proteinExistence type="predicted"/>
<evidence type="ECO:0000256" key="1">
    <source>
        <dbReference type="SAM" id="Coils"/>
    </source>
</evidence>
<organism evidence="2 3">
    <name type="scientific">Callorhinchus milii</name>
    <name type="common">Ghost shark</name>
    <dbReference type="NCBI Taxonomy" id="7868"/>
    <lineage>
        <taxon>Eukaryota</taxon>
        <taxon>Metazoa</taxon>
        <taxon>Chordata</taxon>
        <taxon>Craniata</taxon>
        <taxon>Vertebrata</taxon>
        <taxon>Chondrichthyes</taxon>
        <taxon>Holocephali</taxon>
        <taxon>Chimaeriformes</taxon>
        <taxon>Callorhinchidae</taxon>
        <taxon>Callorhinchus</taxon>
    </lineage>
</organism>
<gene>
    <name evidence="2" type="primary">rex1bd</name>
</gene>
<reference evidence="2" key="4">
    <citation type="submission" date="2025-08" db="UniProtKB">
        <authorList>
            <consortium name="Ensembl"/>
        </authorList>
    </citation>
    <scope>IDENTIFICATION</scope>
</reference>
<dbReference type="PANTHER" id="PTHR28309">
    <property type="entry name" value="REQUIRED FOR EXCISION 1-B DOMAIN-CONTAINING PROTEIN"/>
    <property type="match status" value="1"/>
</dbReference>
<sequence>MGLLGAALRSAVWELSLGRRAGPGMSGLKALVRRFYALQEERVEAYRLFDEGHRAYLQSSPDYDFVRYRQLVHEITQAFNGISKEVIELKSRLHEEWDRPDLSEHMERIQEREREKLELTARLQLAKQRALDHPENESYQEETQELKQRVNKTIEAINEILQDFKYDSEEMEETGERE</sequence>
<dbReference type="CTD" id="55049"/>
<dbReference type="Ensembl" id="ENSCMIT00000011622.1">
    <property type="protein sequence ID" value="ENSCMIP00000011341.1"/>
    <property type="gene ID" value="ENSCMIG00000005899.1"/>
</dbReference>
<evidence type="ECO:0000313" key="2">
    <source>
        <dbReference type="Ensembl" id="ENSCMIP00000011341.1"/>
    </source>
</evidence>
<reference evidence="2" key="5">
    <citation type="submission" date="2025-09" db="UniProtKB">
        <authorList>
            <consortium name="Ensembl"/>
        </authorList>
    </citation>
    <scope>IDENTIFICATION</scope>
</reference>
<reference evidence="3" key="1">
    <citation type="journal article" date="2006" name="Science">
        <title>Ancient noncoding elements conserved in the human genome.</title>
        <authorList>
            <person name="Venkatesh B."/>
            <person name="Kirkness E.F."/>
            <person name="Loh Y.H."/>
            <person name="Halpern A.L."/>
            <person name="Lee A.P."/>
            <person name="Johnson J."/>
            <person name="Dandona N."/>
            <person name="Viswanathan L.D."/>
            <person name="Tay A."/>
            <person name="Venter J.C."/>
            <person name="Strausberg R.L."/>
            <person name="Brenner S."/>
        </authorList>
    </citation>
    <scope>NUCLEOTIDE SEQUENCE [LARGE SCALE GENOMIC DNA]</scope>
</reference>